<dbReference type="InterPro" id="IPR005650">
    <property type="entry name" value="BlaI_family"/>
</dbReference>
<dbReference type="Proteomes" id="UP000064844">
    <property type="component" value="Chromosome"/>
</dbReference>
<evidence type="ECO:0000313" key="6">
    <source>
        <dbReference type="Proteomes" id="UP000064844"/>
    </source>
</evidence>
<dbReference type="Gene3D" id="1.10.4040.10">
    <property type="entry name" value="Penicillinase repressor domain"/>
    <property type="match status" value="1"/>
</dbReference>
<gene>
    <name evidence="5" type="ORF">IB211_02684</name>
</gene>
<evidence type="ECO:0000256" key="2">
    <source>
        <dbReference type="ARBA" id="ARBA00023015"/>
    </source>
</evidence>
<evidence type="ECO:0000256" key="1">
    <source>
        <dbReference type="ARBA" id="ARBA00011046"/>
    </source>
</evidence>
<evidence type="ECO:0000313" key="5">
    <source>
        <dbReference type="EMBL" id="ALP95075.1"/>
    </source>
</evidence>
<accession>A0A0S2W6X1</accession>
<reference evidence="6" key="2">
    <citation type="submission" date="2015-04" db="EMBL/GenBank/DDBJ databases">
        <title>A butyrogenic pathway from the amino acid lysine in a human gut commensal.</title>
        <authorList>
            <person name="de Vos W.M."/>
            <person name="Bui N.T.P."/>
            <person name="Plugge C.M."/>
            <person name="Ritari J."/>
        </authorList>
    </citation>
    <scope>NUCLEOTIDE SEQUENCE [LARGE SCALE GENOMIC DNA]</scope>
    <source>
        <strain evidence="6">AF211</strain>
    </source>
</reference>
<keyword evidence="6" id="KW-1185">Reference proteome</keyword>
<name>A0A0S2W6X1_9FIRM</name>
<dbReference type="AlphaFoldDB" id="A0A0S2W6X1"/>
<keyword evidence="3" id="KW-0238">DNA-binding</keyword>
<dbReference type="Pfam" id="PF03965">
    <property type="entry name" value="Penicillinase_R"/>
    <property type="match status" value="1"/>
</dbReference>
<keyword evidence="4" id="KW-0804">Transcription</keyword>
<dbReference type="Gene3D" id="1.10.10.10">
    <property type="entry name" value="Winged helix-like DNA-binding domain superfamily/Winged helix DNA-binding domain"/>
    <property type="match status" value="1"/>
</dbReference>
<evidence type="ECO:0000256" key="3">
    <source>
        <dbReference type="ARBA" id="ARBA00023125"/>
    </source>
</evidence>
<keyword evidence="2" id="KW-0805">Transcription regulation</keyword>
<dbReference type="PIRSF" id="PIRSF019455">
    <property type="entry name" value="CopR_AtkY"/>
    <property type="match status" value="1"/>
</dbReference>
<dbReference type="RefSeq" id="WP_058118316.1">
    <property type="nucleotide sequence ID" value="NZ_CP011307.1"/>
</dbReference>
<dbReference type="GO" id="GO:0045892">
    <property type="term" value="P:negative regulation of DNA-templated transcription"/>
    <property type="evidence" value="ECO:0007669"/>
    <property type="project" value="InterPro"/>
</dbReference>
<organism evidence="5 6">
    <name type="scientific">Intestinimonas butyriciproducens</name>
    <dbReference type="NCBI Taxonomy" id="1297617"/>
    <lineage>
        <taxon>Bacteria</taxon>
        <taxon>Bacillati</taxon>
        <taxon>Bacillota</taxon>
        <taxon>Clostridia</taxon>
        <taxon>Eubacteriales</taxon>
        <taxon>Intestinimonas</taxon>
    </lineage>
</organism>
<proteinExistence type="inferred from homology"/>
<protein>
    <submittedName>
        <fullName evidence="5">Transcriptional repressor, BlaI/MecI family</fullName>
    </submittedName>
</protein>
<dbReference type="KEGG" id="ibu:IB211_02684"/>
<dbReference type="GO" id="GO:0003677">
    <property type="term" value="F:DNA binding"/>
    <property type="evidence" value="ECO:0007669"/>
    <property type="project" value="UniProtKB-KW"/>
</dbReference>
<dbReference type="eggNOG" id="COG3682">
    <property type="taxonomic scope" value="Bacteria"/>
</dbReference>
<reference evidence="5 6" key="1">
    <citation type="journal article" date="2015" name="Nat. Commun.">
        <title>Production of butyrate from lysine and the Amadori product fructoselysine by a human gut commensal.</title>
        <authorList>
            <person name="Bui T.P."/>
            <person name="Ritari J."/>
            <person name="Boeren S."/>
            <person name="de Waard P."/>
            <person name="Plugge C.M."/>
            <person name="de Vos W.M."/>
        </authorList>
    </citation>
    <scope>NUCLEOTIDE SEQUENCE [LARGE SCALE GENOMIC DNA]</scope>
    <source>
        <strain evidence="5 6">AF211</strain>
    </source>
</reference>
<dbReference type="EMBL" id="CP011307">
    <property type="protein sequence ID" value="ALP95075.1"/>
    <property type="molecule type" value="Genomic_DNA"/>
</dbReference>
<sequence length="121" mass="13985">MSRLTDSEWRVLTALWDSGDAALGEVAASLRPDTGWSRNTVLTYLTRMERKGLVTIDKEHYPHRYRAALSREEGRMEERRSFLSRVYQGSAGDLVAAFLKEEPISPQERERLKKLLDEMEV</sequence>
<dbReference type="SUPFAM" id="SSF46785">
    <property type="entry name" value="Winged helix' DNA-binding domain"/>
    <property type="match status" value="1"/>
</dbReference>
<evidence type="ECO:0000256" key="4">
    <source>
        <dbReference type="ARBA" id="ARBA00023163"/>
    </source>
</evidence>
<dbReference type="InterPro" id="IPR036388">
    <property type="entry name" value="WH-like_DNA-bd_sf"/>
</dbReference>
<dbReference type="InterPro" id="IPR036390">
    <property type="entry name" value="WH_DNA-bd_sf"/>
</dbReference>
<comment type="similarity">
    <text evidence="1">Belongs to the BlaI transcriptional regulatory family.</text>
</comment>
<dbReference type="STRING" id="1297617.IB211_02684"/>